<name>A0A6J8EA35_MYTCO</name>
<gene>
    <name evidence="1" type="ORF">MCOR_49083</name>
</gene>
<dbReference type="Proteomes" id="UP000507470">
    <property type="component" value="Unassembled WGS sequence"/>
</dbReference>
<proteinExistence type="predicted"/>
<reference evidence="1 2" key="1">
    <citation type="submission" date="2020-06" db="EMBL/GenBank/DDBJ databases">
        <authorList>
            <person name="Li R."/>
            <person name="Bekaert M."/>
        </authorList>
    </citation>
    <scope>NUCLEOTIDE SEQUENCE [LARGE SCALE GENOMIC DNA]</scope>
    <source>
        <strain evidence="2">wild</strain>
    </source>
</reference>
<organism evidence="1 2">
    <name type="scientific">Mytilus coruscus</name>
    <name type="common">Sea mussel</name>
    <dbReference type="NCBI Taxonomy" id="42192"/>
    <lineage>
        <taxon>Eukaryota</taxon>
        <taxon>Metazoa</taxon>
        <taxon>Spiralia</taxon>
        <taxon>Lophotrochozoa</taxon>
        <taxon>Mollusca</taxon>
        <taxon>Bivalvia</taxon>
        <taxon>Autobranchia</taxon>
        <taxon>Pteriomorphia</taxon>
        <taxon>Mytilida</taxon>
        <taxon>Mytiloidea</taxon>
        <taxon>Mytilidae</taxon>
        <taxon>Mytilinae</taxon>
        <taxon>Mytilus</taxon>
    </lineage>
</organism>
<protein>
    <submittedName>
        <fullName evidence="1">Uncharacterized protein</fullName>
    </submittedName>
</protein>
<dbReference type="OrthoDB" id="10482875at2759"/>
<evidence type="ECO:0000313" key="2">
    <source>
        <dbReference type="Proteomes" id="UP000507470"/>
    </source>
</evidence>
<dbReference type="AlphaFoldDB" id="A0A6J8EA35"/>
<keyword evidence="2" id="KW-1185">Reference proteome</keyword>
<sequence length="151" mass="17242">MQDKEREITECKTTLDKIKQHASDLQTFLAMKHIQRDVRNNEHFLESLIKEKKINNVSITWKHEIALEIIPIQIKKIGTIILDTRAGDATLTNRKKKQAQIMVPITHVPTIDDIKLTLRHTVKTNEIDITGCSLLSDGRIIFPATQLAKLA</sequence>
<dbReference type="EMBL" id="CACVKT020008653">
    <property type="protein sequence ID" value="CAC5416472.1"/>
    <property type="molecule type" value="Genomic_DNA"/>
</dbReference>
<evidence type="ECO:0000313" key="1">
    <source>
        <dbReference type="EMBL" id="CAC5416472.1"/>
    </source>
</evidence>
<accession>A0A6J8EA35</accession>